<dbReference type="STRING" id="3916.A0A1S3TH11"/>
<evidence type="ECO:0000256" key="12">
    <source>
        <dbReference type="ARBA" id="ARBA00023317"/>
    </source>
</evidence>
<dbReference type="OrthoDB" id="1746004at2759"/>
<organism evidence="14 15">
    <name type="scientific">Vigna radiata var. radiata</name>
    <name type="common">Mung bean</name>
    <name type="synonym">Phaseolus aureus</name>
    <dbReference type="NCBI Taxonomy" id="3916"/>
    <lineage>
        <taxon>Eukaryota</taxon>
        <taxon>Viridiplantae</taxon>
        <taxon>Streptophyta</taxon>
        <taxon>Embryophyta</taxon>
        <taxon>Tracheophyta</taxon>
        <taxon>Spermatophyta</taxon>
        <taxon>Magnoliopsida</taxon>
        <taxon>eudicotyledons</taxon>
        <taxon>Gunneridae</taxon>
        <taxon>Pentapetalae</taxon>
        <taxon>rosids</taxon>
        <taxon>fabids</taxon>
        <taxon>Fabales</taxon>
        <taxon>Fabaceae</taxon>
        <taxon>Papilionoideae</taxon>
        <taxon>50 kb inversion clade</taxon>
        <taxon>NPAAA clade</taxon>
        <taxon>indigoferoid/millettioid clade</taxon>
        <taxon>Phaseoleae</taxon>
        <taxon>Vigna</taxon>
    </lineage>
</organism>
<evidence type="ECO:0000256" key="4">
    <source>
        <dbReference type="ARBA" id="ARBA00012142"/>
    </source>
</evidence>
<keyword evidence="11" id="KW-0324">Glycolysis</keyword>
<keyword evidence="14" id="KW-1185">Reference proteome</keyword>
<dbReference type="GeneID" id="106755403"/>
<dbReference type="GO" id="GO:0030955">
    <property type="term" value="F:potassium ion binding"/>
    <property type="evidence" value="ECO:0007669"/>
    <property type="project" value="InterPro"/>
</dbReference>
<keyword evidence="10" id="KW-0460">Magnesium</keyword>
<comment type="similarity">
    <text evidence="3">Belongs to the pyruvate kinase family.</text>
</comment>
<comment type="pathway">
    <text evidence="2">Carbohydrate degradation; glycolysis; pyruvate from D-glyceraldehyde 3-phosphate: step 5/5.</text>
</comment>
<name>A0A1S3TH11_VIGRR</name>
<reference evidence="15" key="1">
    <citation type="submission" date="2025-08" db="UniProtKB">
        <authorList>
            <consortium name="RefSeq"/>
        </authorList>
    </citation>
    <scope>IDENTIFICATION</scope>
    <source>
        <tissue evidence="15">Leaf</tissue>
    </source>
</reference>
<dbReference type="PANTHER" id="PTHR11817">
    <property type="entry name" value="PYRUVATE KINASE"/>
    <property type="match status" value="1"/>
</dbReference>
<evidence type="ECO:0000256" key="2">
    <source>
        <dbReference type="ARBA" id="ARBA00004997"/>
    </source>
</evidence>
<evidence type="ECO:0000256" key="5">
    <source>
        <dbReference type="ARBA" id="ARBA00022679"/>
    </source>
</evidence>
<proteinExistence type="inferred from homology"/>
<evidence type="ECO:0000256" key="11">
    <source>
        <dbReference type="ARBA" id="ARBA00023152"/>
    </source>
</evidence>
<sequence length="147" mass="15859">MDKIASSSRRSDSWNVEKGEVVLNDSVDISITVATDKEACIIAVGRGIKVVEPVLRDDGLTNFDGILKEANGIILARGNLGIELPHEKVFLFQKAAIYKCNMAGKAVVVTCVVDSMADNLRPTRAEAADVANAVLDGIYLQEQVAYH</sequence>
<dbReference type="GO" id="GO:0000287">
    <property type="term" value="F:magnesium ion binding"/>
    <property type="evidence" value="ECO:0007669"/>
    <property type="project" value="InterPro"/>
</dbReference>
<comment type="cofactor">
    <cofactor evidence="1">
        <name>K(+)</name>
        <dbReference type="ChEBI" id="CHEBI:29103"/>
    </cofactor>
</comment>
<keyword evidence="12" id="KW-0670">Pyruvate</keyword>
<evidence type="ECO:0000256" key="9">
    <source>
        <dbReference type="ARBA" id="ARBA00022840"/>
    </source>
</evidence>
<keyword evidence="6" id="KW-0479">Metal-binding</keyword>
<evidence type="ECO:0000313" key="15">
    <source>
        <dbReference type="RefSeq" id="XP_014493042.1"/>
    </source>
</evidence>
<evidence type="ECO:0000313" key="14">
    <source>
        <dbReference type="Proteomes" id="UP000087766"/>
    </source>
</evidence>
<protein>
    <recommendedName>
        <fullName evidence="4">pyruvate kinase</fullName>
        <ecNumber evidence="4">2.7.1.40</ecNumber>
    </recommendedName>
</protein>
<dbReference type="SUPFAM" id="SSF51621">
    <property type="entry name" value="Phosphoenolpyruvate/pyruvate domain"/>
    <property type="match status" value="1"/>
</dbReference>
<dbReference type="UniPathway" id="UPA00109">
    <property type="reaction ID" value="UER00188"/>
</dbReference>
<keyword evidence="9" id="KW-0067">ATP-binding</keyword>
<dbReference type="InterPro" id="IPR040442">
    <property type="entry name" value="Pyrv_kinase-like_dom_sf"/>
</dbReference>
<evidence type="ECO:0000256" key="10">
    <source>
        <dbReference type="ARBA" id="ARBA00022842"/>
    </source>
</evidence>
<dbReference type="GO" id="GO:0016301">
    <property type="term" value="F:kinase activity"/>
    <property type="evidence" value="ECO:0007669"/>
    <property type="project" value="UniProtKB-KW"/>
</dbReference>
<dbReference type="InterPro" id="IPR015813">
    <property type="entry name" value="Pyrv/PenolPyrv_kinase-like_dom"/>
</dbReference>
<evidence type="ECO:0000256" key="1">
    <source>
        <dbReference type="ARBA" id="ARBA00001958"/>
    </source>
</evidence>
<dbReference type="GO" id="GO:0004743">
    <property type="term" value="F:pyruvate kinase activity"/>
    <property type="evidence" value="ECO:0007669"/>
    <property type="project" value="UniProtKB-EC"/>
</dbReference>
<dbReference type="GO" id="GO:0005524">
    <property type="term" value="F:ATP binding"/>
    <property type="evidence" value="ECO:0007669"/>
    <property type="project" value="UniProtKB-KW"/>
</dbReference>
<dbReference type="EC" id="2.7.1.40" evidence="4"/>
<dbReference type="AlphaFoldDB" id="A0A1S3TH11"/>
<evidence type="ECO:0000256" key="3">
    <source>
        <dbReference type="ARBA" id="ARBA00008663"/>
    </source>
</evidence>
<dbReference type="InterPro" id="IPR015793">
    <property type="entry name" value="Pyrv_Knase_brl"/>
</dbReference>
<gene>
    <name evidence="15" type="primary">LOC106755403</name>
</gene>
<dbReference type="Proteomes" id="UP000087766">
    <property type="component" value="Unplaced"/>
</dbReference>
<evidence type="ECO:0000256" key="6">
    <source>
        <dbReference type="ARBA" id="ARBA00022723"/>
    </source>
</evidence>
<dbReference type="Pfam" id="PF00224">
    <property type="entry name" value="PK"/>
    <property type="match status" value="1"/>
</dbReference>
<accession>A0A1S3TH11</accession>
<keyword evidence="7" id="KW-0547">Nucleotide-binding</keyword>
<dbReference type="Gene3D" id="3.20.20.60">
    <property type="entry name" value="Phosphoenolpyruvate-binding domains"/>
    <property type="match status" value="1"/>
</dbReference>
<evidence type="ECO:0000256" key="8">
    <source>
        <dbReference type="ARBA" id="ARBA00022777"/>
    </source>
</evidence>
<feature type="domain" description="Pyruvate kinase barrel" evidence="13">
    <location>
        <begin position="44"/>
        <end position="137"/>
    </location>
</feature>
<evidence type="ECO:0000256" key="7">
    <source>
        <dbReference type="ARBA" id="ARBA00022741"/>
    </source>
</evidence>
<keyword evidence="5" id="KW-0808">Transferase</keyword>
<dbReference type="KEGG" id="vra:106755403"/>
<evidence type="ECO:0000259" key="13">
    <source>
        <dbReference type="Pfam" id="PF00224"/>
    </source>
</evidence>
<dbReference type="RefSeq" id="XP_014493042.1">
    <property type="nucleotide sequence ID" value="XM_014637556.2"/>
</dbReference>
<keyword evidence="8" id="KW-0418">Kinase</keyword>
<dbReference type="InterPro" id="IPR001697">
    <property type="entry name" value="Pyr_Knase"/>
</dbReference>